<dbReference type="CDD" id="cd04301">
    <property type="entry name" value="NAT_SF"/>
    <property type="match status" value="1"/>
</dbReference>
<dbReference type="SUPFAM" id="SSF55729">
    <property type="entry name" value="Acyl-CoA N-acyltransferases (Nat)"/>
    <property type="match status" value="1"/>
</dbReference>
<dbReference type="InterPro" id="IPR000182">
    <property type="entry name" value="GNAT_dom"/>
</dbReference>
<evidence type="ECO:0000313" key="2">
    <source>
        <dbReference type="EMBL" id="GJE93637.1"/>
    </source>
</evidence>
<dbReference type="InterPro" id="IPR016181">
    <property type="entry name" value="Acyl_CoA_acyltransferase"/>
</dbReference>
<dbReference type="AlphaFoldDB" id="A0A9P3GDD9"/>
<dbReference type="PANTHER" id="PTHR42791:SF1">
    <property type="entry name" value="N-ACETYLTRANSFERASE DOMAIN-CONTAINING PROTEIN"/>
    <property type="match status" value="1"/>
</dbReference>
<dbReference type="GO" id="GO:0016747">
    <property type="term" value="F:acyltransferase activity, transferring groups other than amino-acyl groups"/>
    <property type="evidence" value="ECO:0007669"/>
    <property type="project" value="InterPro"/>
</dbReference>
<feature type="domain" description="N-acetyltransferase" evidence="1">
    <location>
        <begin position="143"/>
        <end position="237"/>
    </location>
</feature>
<dbReference type="OrthoDB" id="2744543at2759"/>
<dbReference type="PROSITE" id="PS51186">
    <property type="entry name" value="GNAT"/>
    <property type="match status" value="1"/>
</dbReference>
<reference evidence="2 3" key="1">
    <citation type="submission" date="2021-08" db="EMBL/GenBank/DDBJ databases">
        <title>Draft Genome Sequence of Phanerochaete sordida strain YK-624.</title>
        <authorList>
            <person name="Mori T."/>
            <person name="Dohra H."/>
            <person name="Suzuki T."/>
            <person name="Kawagishi H."/>
            <person name="Hirai H."/>
        </authorList>
    </citation>
    <scope>NUCLEOTIDE SEQUENCE [LARGE SCALE GENOMIC DNA]</scope>
    <source>
        <strain evidence="2 3">YK-624</strain>
    </source>
</reference>
<name>A0A9P3GDD9_9APHY</name>
<comment type="caution">
    <text evidence="2">The sequence shown here is derived from an EMBL/GenBank/DDBJ whole genome shotgun (WGS) entry which is preliminary data.</text>
</comment>
<evidence type="ECO:0000313" key="3">
    <source>
        <dbReference type="Proteomes" id="UP000703269"/>
    </source>
</evidence>
<dbReference type="Proteomes" id="UP000703269">
    <property type="component" value="Unassembled WGS sequence"/>
</dbReference>
<dbReference type="Pfam" id="PF13508">
    <property type="entry name" value="Acetyltransf_7"/>
    <property type="match status" value="1"/>
</dbReference>
<keyword evidence="3" id="KW-1185">Reference proteome</keyword>
<sequence length="245" mass="27110">MASQGTELAGGDLKPRKLGLADLSAAVHTVYVTRLQQLMRDSLLHYAYGSTAKPPSRTREMLFYILLYPAWANLLRQGKLWGVGHAYSLMVWGSASSQPKQPESPLSRIVGAILSRLSKLSGLLDTPEQKKRVKEFGEKAKLCVGESLGDKVQDMTTVEALLTLKEQRHKGYASSLVRAMMDQADEEGRGIWLVNSNIVDNTPFYESLGFKTVNYIVLGDDNPAWTGDPVKLALMVREPTARSKE</sequence>
<dbReference type="EMBL" id="BPQB01000034">
    <property type="protein sequence ID" value="GJE93637.1"/>
    <property type="molecule type" value="Genomic_DNA"/>
</dbReference>
<evidence type="ECO:0000259" key="1">
    <source>
        <dbReference type="PROSITE" id="PS51186"/>
    </source>
</evidence>
<organism evidence="2 3">
    <name type="scientific">Phanerochaete sordida</name>
    <dbReference type="NCBI Taxonomy" id="48140"/>
    <lineage>
        <taxon>Eukaryota</taxon>
        <taxon>Fungi</taxon>
        <taxon>Dikarya</taxon>
        <taxon>Basidiomycota</taxon>
        <taxon>Agaricomycotina</taxon>
        <taxon>Agaricomycetes</taxon>
        <taxon>Polyporales</taxon>
        <taxon>Phanerochaetaceae</taxon>
        <taxon>Phanerochaete</taxon>
    </lineage>
</organism>
<accession>A0A9P3GDD9</accession>
<dbReference type="Gene3D" id="3.40.630.30">
    <property type="match status" value="1"/>
</dbReference>
<gene>
    <name evidence="2" type="ORF">PsYK624_097970</name>
</gene>
<protein>
    <submittedName>
        <fullName evidence="2">GNAT family N-acetyltransferase</fullName>
    </submittedName>
</protein>
<proteinExistence type="predicted"/>
<dbReference type="PANTHER" id="PTHR42791">
    <property type="entry name" value="GNAT FAMILY ACETYLTRANSFERASE"/>
    <property type="match status" value="1"/>
</dbReference>
<dbReference type="InterPro" id="IPR052523">
    <property type="entry name" value="Trichothecene_AcTrans"/>
</dbReference>